<feature type="compositionally biased region" description="Basic and acidic residues" evidence="9">
    <location>
        <begin position="328"/>
        <end position="338"/>
    </location>
</feature>
<accession>A0A1A7WIE0</accession>
<dbReference type="PANTHER" id="PTHR15528">
    <property type="entry name" value="PEROXISOME PROLIFERATOR ACTIVATED RECEPTOR GAMMA COACTIVATOR 1 PGC-1 -RELATED"/>
    <property type="match status" value="1"/>
</dbReference>
<keyword evidence="6" id="KW-0804">Transcription</keyword>
<feature type="domain" description="RRM" evidence="10">
    <location>
        <begin position="911"/>
        <end position="978"/>
    </location>
</feature>
<dbReference type="InterPro" id="IPR012677">
    <property type="entry name" value="Nucleotide-bd_a/b_plait_sf"/>
</dbReference>
<feature type="compositionally biased region" description="Basic residues" evidence="9">
    <location>
        <begin position="817"/>
        <end position="826"/>
    </location>
</feature>
<feature type="region of interest" description="Disordered" evidence="9">
    <location>
        <begin position="701"/>
        <end position="737"/>
    </location>
</feature>
<feature type="compositionally biased region" description="Basic and acidic residues" evidence="9">
    <location>
        <begin position="509"/>
        <end position="519"/>
    </location>
</feature>
<dbReference type="InterPro" id="IPR000504">
    <property type="entry name" value="RRM_dom"/>
</dbReference>
<gene>
    <name evidence="11" type="primary">PPRC1</name>
</gene>
<organism evidence="11">
    <name type="scientific">Iconisemion striatum</name>
    <dbReference type="NCBI Taxonomy" id="60296"/>
    <lineage>
        <taxon>Eukaryota</taxon>
        <taxon>Metazoa</taxon>
        <taxon>Chordata</taxon>
        <taxon>Craniata</taxon>
        <taxon>Vertebrata</taxon>
        <taxon>Euteleostomi</taxon>
        <taxon>Actinopterygii</taxon>
        <taxon>Neopterygii</taxon>
        <taxon>Teleostei</taxon>
        <taxon>Neoteleostei</taxon>
        <taxon>Acanthomorphata</taxon>
        <taxon>Ovalentaria</taxon>
        <taxon>Atherinomorphae</taxon>
        <taxon>Cyprinodontiformes</taxon>
        <taxon>Nothobranchiidae</taxon>
        <taxon>Iconisemion</taxon>
    </lineage>
</organism>
<feature type="compositionally biased region" description="Basic and acidic residues" evidence="9">
    <location>
        <begin position="290"/>
        <end position="304"/>
    </location>
</feature>
<dbReference type="SUPFAM" id="SSF54928">
    <property type="entry name" value="RNA-binding domain, RBD"/>
    <property type="match status" value="1"/>
</dbReference>
<evidence type="ECO:0000313" key="11">
    <source>
        <dbReference type="EMBL" id="SBP05500.1"/>
    </source>
</evidence>
<evidence type="ECO:0000256" key="1">
    <source>
        <dbReference type="ARBA" id="ARBA00004123"/>
    </source>
</evidence>
<dbReference type="SMART" id="SM00360">
    <property type="entry name" value="RRM"/>
    <property type="match status" value="1"/>
</dbReference>
<keyword evidence="3 8" id="KW-0694">RNA-binding</keyword>
<feature type="compositionally biased region" description="Basic and acidic residues" evidence="9">
    <location>
        <begin position="882"/>
        <end position="898"/>
    </location>
</feature>
<evidence type="ECO:0000256" key="2">
    <source>
        <dbReference type="ARBA" id="ARBA00022553"/>
    </source>
</evidence>
<dbReference type="AlphaFoldDB" id="A0A1A7WIE0"/>
<feature type="compositionally biased region" description="Basic and acidic residues" evidence="9">
    <location>
        <begin position="203"/>
        <end position="216"/>
    </location>
</feature>
<evidence type="ECO:0000256" key="3">
    <source>
        <dbReference type="ARBA" id="ARBA00022884"/>
    </source>
</evidence>
<feature type="region of interest" description="Disordered" evidence="9">
    <location>
        <begin position="251"/>
        <end position="345"/>
    </location>
</feature>
<feature type="compositionally biased region" description="Acidic residues" evidence="9">
    <location>
        <begin position="189"/>
        <end position="202"/>
    </location>
</feature>
<sequence length="1031" mass="114898">MAARFSGEDGHLNTGKSEFLLSTANELVLHRSHQDGVDFNSLACVDHSILAIFEDSGVSSESKNNMEEDSETLLSALTEMLDRVEEDGDGTFSPFDVLPTTKLLSQSLNRDEELLPSQILRPKPETKTERKKEKTLEARVEVFTSTSLISLVNLMHPYCLKLQVEDKPGSRQSLFSQEQVWRYERPTEENDEEINVVSDDEEPVKRTKEDVKGDQRRRLKGVLLNGNSPRAASSRDRKWVSFGPVHVVSLDQSEEERFGEGSLSGGRGTEPEPVKSTIAPKNPETLEFSSSERNDEKMNDQQGEKKRKTRVKSLSLQEYRKLRQNRRPQVEKQGDHITRWPSVTEPPKELTPILCFHGPDHHKPSVHRDCPPHLPNPIPSHQSHTSFKGTESKMISPTSPLPEVTTNPNLAKNGPVKKTLISTDPPNPVLLPLQVPHPPPNPSPESRSGTVILPSSRNPQTQAAPPEPKPHLWSPDKDDAALPQEVKAGSTETPPDGSSASPVQTSDSSLRETKGDELLLPKNPVKPRKCRTSSLGWSPPPVELKEEAQREPSSPQTDLREPRAAVASGIEAPDLTSLLEQFEETQAKEHNALSPGSSPAHQQADVPGEPNNPGGPDRTSGSPLKSPAASSDSTEPVNIPEPLRTEIVQSSERDQPTRRKNPPSKSIQIIDPRPLPPKKIHTESPPHHVFSYLCFDHDYCGSADLPPGSQSSSLRETSQPSTEQLETRDSAPAAGGQKCVPTVLLQDSEPPWTAPEALQLSEGVGVNHIQFLPTPPPSPPVRGRAKRRYRRRSPHSDSSSRSSSSSSSCSSCACCSPKRRRIHRRRSESGSCSSSPSSCVSRSPPPRCSLSFSRSAYSRSRSRSWSRSRSPSPATRRRRWREARSNSRESRRPQKEQEVRIQKLKAIDERRVVYVGRIRRTMTHNELRERFSHFGEVECVSLHFRERGDHYAFVTFYNMKDAFAAIDNGGKLRKSDELPFDICFGGRRQFCNSNYADLDANREAEPAPPTSRFEDLDFDSLLKQAQRGLKR</sequence>
<dbReference type="Gene3D" id="3.30.70.330">
    <property type="match status" value="1"/>
</dbReference>
<evidence type="ECO:0000256" key="8">
    <source>
        <dbReference type="PROSITE-ProRule" id="PRU00176"/>
    </source>
</evidence>
<dbReference type="PROSITE" id="PS50102">
    <property type="entry name" value="RRM"/>
    <property type="match status" value="1"/>
</dbReference>
<dbReference type="GO" id="GO:0045944">
    <property type="term" value="P:positive regulation of transcription by RNA polymerase II"/>
    <property type="evidence" value="ECO:0007669"/>
    <property type="project" value="TreeGrafter"/>
</dbReference>
<dbReference type="GO" id="GO:0005634">
    <property type="term" value="C:nucleus"/>
    <property type="evidence" value="ECO:0007669"/>
    <property type="project" value="UniProtKB-SubCell"/>
</dbReference>
<keyword evidence="4" id="KW-0805">Transcription regulation</keyword>
<feature type="compositionally biased region" description="Polar residues" evidence="9">
    <location>
        <begin position="619"/>
        <end position="636"/>
    </location>
</feature>
<dbReference type="GO" id="GO:0003723">
    <property type="term" value="F:RNA binding"/>
    <property type="evidence" value="ECO:0007669"/>
    <property type="project" value="UniProtKB-UniRule"/>
</dbReference>
<dbReference type="Pfam" id="PF00076">
    <property type="entry name" value="RRM_1"/>
    <property type="match status" value="1"/>
</dbReference>
<reference evidence="11" key="2">
    <citation type="submission" date="2016-06" db="EMBL/GenBank/DDBJ databases">
        <title>The genome of a short-lived fish provides insights into sex chromosome evolution and the genetic control of aging.</title>
        <authorList>
            <person name="Reichwald K."/>
            <person name="Felder M."/>
            <person name="Petzold A."/>
            <person name="Koch P."/>
            <person name="Groth M."/>
            <person name="Platzer M."/>
        </authorList>
    </citation>
    <scope>NUCLEOTIDE SEQUENCE</scope>
    <source>
        <tissue evidence="11">Brain</tissue>
    </source>
</reference>
<evidence type="ECO:0000259" key="10">
    <source>
        <dbReference type="PROSITE" id="PS50102"/>
    </source>
</evidence>
<evidence type="ECO:0000256" key="9">
    <source>
        <dbReference type="SAM" id="MobiDB-lite"/>
    </source>
</evidence>
<proteinExistence type="predicted"/>
<dbReference type="EMBL" id="HADW01004100">
    <property type="protein sequence ID" value="SBP05500.1"/>
    <property type="molecule type" value="Transcribed_RNA"/>
</dbReference>
<protein>
    <submittedName>
        <fullName evidence="11">Peroxisome proliferator-activated receptor gamma, coactivator-related 1</fullName>
    </submittedName>
</protein>
<evidence type="ECO:0000256" key="7">
    <source>
        <dbReference type="ARBA" id="ARBA00023242"/>
    </source>
</evidence>
<evidence type="ECO:0000256" key="6">
    <source>
        <dbReference type="ARBA" id="ARBA00023163"/>
    </source>
</evidence>
<feature type="region of interest" description="Disordered" evidence="9">
    <location>
        <begin position="186"/>
        <end position="237"/>
    </location>
</feature>
<evidence type="ECO:0000256" key="5">
    <source>
        <dbReference type="ARBA" id="ARBA00023159"/>
    </source>
</evidence>
<dbReference type="PANTHER" id="PTHR15528:SF5">
    <property type="entry name" value="PEROXISOME PROLIFERATOR-ACTIVATED RECEPTOR GAMMA COACTIVATOR-RELATED PROTEIN 1"/>
    <property type="match status" value="1"/>
</dbReference>
<feature type="compositionally biased region" description="Low complexity" evidence="9">
    <location>
        <begin position="829"/>
        <end position="859"/>
    </location>
</feature>
<feature type="compositionally biased region" description="Pro residues" evidence="9">
    <location>
        <begin position="425"/>
        <end position="443"/>
    </location>
</feature>
<keyword evidence="11" id="KW-0675">Receptor</keyword>
<feature type="compositionally biased region" description="Polar residues" evidence="9">
    <location>
        <begin position="379"/>
        <end position="410"/>
    </location>
</feature>
<feature type="compositionally biased region" description="Polar residues" evidence="9">
    <location>
        <begin position="445"/>
        <end position="463"/>
    </location>
</feature>
<feature type="compositionally biased region" description="Basic residues" evidence="9">
    <location>
        <begin position="783"/>
        <end position="793"/>
    </location>
</feature>
<feature type="region of interest" description="Disordered" evidence="9">
    <location>
        <begin position="374"/>
        <end position="685"/>
    </location>
</feature>
<dbReference type="InterPro" id="IPR034605">
    <property type="entry name" value="PGC-1"/>
</dbReference>
<feature type="region of interest" description="Disordered" evidence="9">
    <location>
        <begin position="768"/>
        <end position="898"/>
    </location>
</feature>
<keyword evidence="5" id="KW-0010">Activator</keyword>
<name>A0A1A7WIE0_9TELE</name>
<comment type="subcellular location">
    <subcellularLocation>
        <location evidence="1">Nucleus</location>
    </subcellularLocation>
</comment>
<dbReference type="InterPro" id="IPR035979">
    <property type="entry name" value="RBD_domain_sf"/>
</dbReference>
<feature type="compositionally biased region" description="Polar residues" evidence="9">
    <location>
        <begin position="490"/>
        <end position="508"/>
    </location>
</feature>
<dbReference type="GO" id="GO:0003712">
    <property type="term" value="F:transcription coregulator activity"/>
    <property type="evidence" value="ECO:0007669"/>
    <property type="project" value="InterPro"/>
</dbReference>
<evidence type="ECO:0000256" key="4">
    <source>
        <dbReference type="ARBA" id="ARBA00023015"/>
    </source>
</evidence>
<feature type="compositionally biased region" description="Low complexity" evidence="9">
    <location>
        <begin position="796"/>
        <end position="810"/>
    </location>
</feature>
<feature type="compositionally biased region" description="Basic and acidic residues" evidence="9">
    <location>
        <begin position="468"/>
        <end position="480"/>
    </location>
</feature>
<feature type="compositionally biased region" description="Polar residues" evidence="9">
    <location>
        <begin position="708"/>
        <end position="724"/>
    </location>
</feature>
<reference evidence="11" key="1">
    <citation type="submission" date="2016-05" db="EMBL/GenBank/DDBJ databases">
        <authorList>
            <person name="Lavstsen T."/>
            <person name="Jespersen J.S."/>
        </authorList>
    </citation>
    <scope>NUCLEOTIDE SEQUENCE</scope>
    <source>
        <tissue evidence="11">Brain</tissue>
    </source>
</reference>
<keyword evidence="7" id="KW-0539">Nucleus</keyword>
<keyword evidence="2" id="KW-0597">Phosphoprotein</keyword>